<name>A0ACB8DPB3_DERSI</name>
<proteinExistence type="predicted"/>
<keyword evidence="2" id="KW-1185">Reference proteome</keyword>
<comment type="caution">
    <text evidence="1">The sequence shown here is derived from an EMBL/GenBank/DDBJ whole genome shotgun (WGS) entry which is preliminary data.</text>
</comment>
<organism evidence="1 2">
    <name type="scientific">Dermacentor silvarum</name>
    <name type="common">Tick</name>
    <dbReference type="NCBI Taxonomy" id="543639"/>
    <lineage>
        <taxon>Eukaryota</taxon>
        <taxon>Metazoa</taxon>
        <taxon>Ecdysozoa</taxon>
        <taxon>Arthropoda</taxon>
        <taxon>Chelicerata</taxon>
        <taxon>Arachnida</taxon>
        <taxon>Acari</taxon>
        <taxon>Parasitiformes</taxon>
        <taxon>Ixodida</taxon>
        <taxon>Ixodoidea</taxon>
        <taxon>Ixodidae</taxon>
        <taxon>Rhipicephalinae</taxon>
        <taxon>Dermacentor</taxon>
    </lineage>
</organism>
<reference evidence="1" key="1">
    <citation type="submission" date="2020-05" db="EMBL/GenBank/DDBJ databases">
        <title>Large-scale comparative analyses of tick genomes elucidate their genetic diversity and vector capacities.</title>
        <authorList>
            <person name="Jia N."/>
            <person name="Wang J."/>
            <person name="Shi W."/>
            <person name="Du L."/>
            <person name="Sun Y."/>
            <person name="Zhan W."/>
            <person name="Jiang J."/>
            <person name="Wang Q."/>
            <person name="Zhang B."/>
            <person name="Ji P."/>
            <person name="Sakyi L.B."/>
            <person name="Cui X."/>
            <person name="Yuan T."/>
            <person name="Jiang B."/>
            <person name="Yang W."/>
            <person name="Lam T.T.-Y."/>
            <person name="Chang Q."/>
            <person name="Ding S."/>
            <person name="Wang X."/>
            <person name="Zhu J."/>
            <person name="Ruan X."/>
            <person name="Zhao L."/>
            <person name="Wei J."/>
            <person name="Que T."/>
            <person name="Du C."/>
            <person name="Cheng J."/>
            <person name="Dai P."/>
            <person name="Han X."/>
            <person name="Huang E."/>
            <person name="Gao Y."/>
            <person name="Liu J."/>
            <person name="Shao H."/>
            <person name="Ye R."/>
            <person name="Li L."/>
            <person name="Wei W."/>
            <person name="Wang X."/>
            <person name="Wang C."/>
            <person name="Yang T."/>
            <person name="Huo Q."/>
            <person name="Li W."/>
            <person name="Guo W."/>
            <person name="Chen H."/>
            <person name="Zhou L."/>
            <person name="Ni X."/>
            <person name="Tian J."/>
            <person name="Zhou Y."/>
            <person name="Sheng Y."/>
            <person name="Liu T."/>
            <person name="Pan Y."/>
            <person name="Xia L."/>
            <person name="Li J."/>
            <person name="Zhao F."/>
            <person name="Cao W."/>
        </authorList>
    </citation>
    <scope>NUCLEOTIDE SEQUENCE</scope>
    <source>
        <strain evidence="1">Dsil-2018</strain>
    </source>
</reference>
<accession>A0ACB8DPB3</accession>
<protein>
    <submittedName>
        <fullName evidence="1">Uncharacterized protein</fullName>
    </submittedName>
</protein>
<evidence type="ECO:0000313" key="2">
    <source>
        <dbReference type="Proteomes" id="UP000821865"/>
    </source>
</evidence>
<dbReference type="EMBL" id="CM023479">
    <property type="protein sequence ID" value="KAH7974049.1"/>
    <property type="molecule type" value="Genomic_DNA"/>
</dbReference>
<sequence length="290" mass="33386">MTPMWKKPLLCSFEATLSPSLVFPEDGLCDISFFQALEQNRTFLKGKGSEYDAALNAYLMNAAKQKKTEHGISLDSKYNVAAMKILKEPIAKKTIKELWGKKIYHWAYLNAEVDDLTAENITHLFEILRATAHKNIRKIAHQELNHTAFYFTATMAARRYIPEKTYAYLAPMQPSVEELFVDIMAYCKNSKYTYGFQGKDVVGSFYVSDEEKKFISFDDSKALGMKFCKGKKDLIDVNYGFIAYNVEMDDPTNKCGKGAYHRVKFLRRLAEFFRDNFTTPDNLKECMKLT</sequence>
<dbReference type="Proteomes" id="UP000821865">
    <property type="component" value="Chromosome 10"/>
</dbReference>
<gene>
    <name evidence="1" type="ORF">HPB49_008943</name>
</gene>
<evidence type="ECO:0000313" key="1">
    <source>
        <dbReference type="EMBL" id="KAH7974049.1"/>
    </source>
</evidence>